<gene>
    <name evidence="1" type="ORF">BYL167_LOCUS31831</name>
    <name evidence="2" type="ORF">BYL167_LOCUS34829</name>
    <name evidence="3" type="ORF">GIL414_LOCUS46100</name>
    <name evidence="4" type="ORF">GIL414_LOCUS51141</name>
</gene>
<evidence type="ECO:0000313" key="3">
    <source>
        <dbReference type="EMBL" id="CAF4774943.1"/>
    </source>
</evidence>
<accession>A0A8S3B1N2</accession>
<dbReference type="Gene3D" id="2.60.40.10">
    <property type="entry name" value="Immunoglobulins"/>
    <property type="match status" value="1"/>
</dbReference>
<evidence type="ECO:0008006" key="6">
    <source>
        <dbReference type="Google" id="ProtNLM"/>
    </source>
</evidence>
<dbReference type="SUPFAM" id="SSF48726">
    <property type="entry name" value="Immunoglobulin"/>
    <property type="match status" value="1"/>
</dbReference>
<organism evidence="3 5">
    <name type="scientific">Rotaria magnacalcarata</name>
    <dbReference type="NCBI Taxonomy" id="392030"/>
    <lineage>
        <taxon>Eukaryota</taxon>
        <taxon>Metazoa</taxon>
        <taxon>Spiralia</taxon>
        <taxon>Gnathifera</taxon>
        <taxon>Rotifera</taxon>
        <taxon>Eurotatoria</taxon>
        <taxon>Bdelloidea</taxon>
        <taxon>Philodinida</taxon>
        <taxon>Philodinidae</taxon>
        <taxon>Rotaria</taxon>
    </lineage>
</organism>
<feature type="non-terminal residue" evidence="3">
    <location>
        <position position="1"/>
    </location>
</feature>
<protein>
    <recommendedName>
        <fullName evidence="6">Immunoglobulin V-set domain-containing protein</fullName>
    </recommendedName>
</protein>
<dbReference type="EMBL" id="CAJOBH010071608">
    <property type="protein sequence ID" value="CAF4474517.1"/>
    <property type="molecule type" value="Genomic_DNA"/>
</dbReference>
<evidence type="ECO:0000313" key="5">
    <source>
        <dbReference type="Proteomes" id="UP000681720"/>
    </source>
</evidence>
<dbReference type="InterPro" id="IPR036179">
    <property type="entry name" value="Ig-like_dom_sf"/>
</dbReference>
<dbReference type="Proteomes" id="UP000681720">
    <property type="component" value="Unassembled WGS sequence"/>
</dbReference>
<name>A0A8S3B1N2_9BILA</name>
<evidence type="ECO:0000313" key="2">
    <source>
        <dbReference type="EMBL" id="CAF4474517.1"/>
    </source>
</evidence>
<proteinExistence type="predicted"/>
<sequence>VMWYKITNLGQSSLSVDNYLITKDSRLSVAYYSFDHGLSPAKWDLHITDLRLSDAARYQCHVIQKD</sequence>
<dbReference type="InterPro" id="IPR013783">
    <property type="entry name" value="Ig-like_fold"/>
</dbReference>
<evidence type="ECO:0000313" key="1">
    <source>
        <dbReference type="EMBL" id="CAF4407421.1"/>
    </source>
</evidence>
<dbReference type="AlphaFoldDB" id="A0A8S3B1N2"/>
<dbReference type="EMBL" id="CAJOBJ010143808">
    <property type="protein sequence ID" value="CAF4774943.1"/>
    <property type="molecule type" value="Genomic_DNA"/>
</dbReference>
<dbReference type="EMBL" id="CAJOBJ010172139">
    <property type="protein sequence ID" value="CAF4886982.1"/>
    <property type="molecule type" value="Genomic_DNA"/>
</dbReference>
<dbReference type="Proteomes" id="UP000681967">
    <property type="component" value="Unassembled WGS sequence"/>
</dbReference>
<evidence type="ECO:0000313" key="4">
    <source>
        <dbReference type="EMBL" id="CAF4886982.1"/>
    </source>
</evidence>
<reference evidence="3" key="1">
    <citation type="submission" date="2021-02" db="EMBL/GenBank/DDBJ databases">
        <authorList>
            <person name="Nowell W R."/>
        </authorList>
    </citation>
    <scope>NUCLEOTIDE SEQUENCE</scope>
</reference>
<feature type="non-terminal residue" evidence="3">
    <location>
        <position position="66"/>
    </location>
</feature>
<dbReference type="EMBL" id="CAJOBH010057122">
    <property type="protein sequence ID" value="CAF4407421.1"/>
    <property type="molecule type" value="Genomic_DNA"/>
</dbReference>
<comment type="caution">
    <text evidence="3">The sequence shown here is derived from an EMBL/GenBank/DDBJ whole genome shotgun (WGS) entry which is preliminary data.</text>
</comment>